<proteinExistence type="predicted"/>
<protein>
    <recommendedName>
        <fullName evidence="3">Thioredoxin-like fold domain-containing protein</fullName>
    </recommendedName>
</protein>
<evidence type="ECO:0000313" key="1">
    <source>
        <dbReference type="EMBL" id="HGQ35578.1"/>
    </source>
</evidence>
<dbReference type="EMBL" id="DTBD01000024">
    <property type="protein sequence ID" value="HGQ64246.1"/>
    <property type="molecule type" value="Genomic_DNA"/>
</dbReference>
<evidence type="ECO:0008006" key="3">
    <source>
        <dbReference type="Google" id="ProtNLM"/>
    </source>
</evidence>
<dbReference type="EMBL" id="DTCK01000014">
    <property type="protein sequence ID" value="HGQ35578.1"/>
    <property type="molecule type" value="Genomic_DNA"/>
</dbReference>
<comment type="caution">
    <text evidence="2">The sequence shown here is derived from an EMBL/GenBank/DDBJ whole genome shotgun (WGS) entry which is preliminary data.</text>
</comment>
<organism evidence="2">
    <name type="scientific">Ignisphaera aggregans</name>
    <dbReference type="NCBI Taxonomy" id="334771"/>
    <lineage>
        <taxon>Archaea</taxon>
        <taxon>Thermoproteota</taxon>
        <taxon>Thermoprotei</taxon>
        <taxon>Desulfurococcales</taxon>
        <taxon>Desulfurococcaceae</taxon>
        <taxon>Ignisphaera</taxon>
    </lineage>
</organism>
<name>A0A7C4NM14_9CREN</name>
<dbReference type="AlphaFoldDB" id="A0A7C4NM14"/>
<reference evidence="2" key="1">
    <citation type="journal article" date="2020" name="mSystems">
        <title>Genome- and Community-Level Interaction Insights into Carbon Utilization and Element Cycling Functions of Hydrothermarchaeota in Hydrothermal Sediment.</title>
        <authorList>
            <person name="Zhou Z."/>
            <person name="Liu Y."/>
            <person name="Xu W."/>
            <person name="Pan J."/>
            <person name="Luo Z.H."/>
            <person name="Li M."/>
        </authorList>
    </citation>
    <scope>NUCLEOTIDE SEQUENCE [LARGE SCALE GENOMIC DNA]</scope>
    <source>
        <strain evidence="2">SpSt-637</strain>
        <strain evidence="1">SpSt-667</strain>
    </source>
</reference>
<sequence>MIIEALAVIGFNIESENAVENLKKASEILRRRYGIKLVIVPYNTWSDSVSSSLKSLPVIYIGGRTAFIGRAPSVEEIVNYVVRAAKRRYRDVEEPFIPAALLDNESLFSAASV</sequence>
<evidence type="ECO:0000313" key="2">
    <source>
        <dbReference type="EMBL" id="HGQ64246.1"/>
    </source>
</evidence>
<gene>
    <name evidence="2" type="ORF">ENU08_03285</name>
    <name evidence="1" type="ORF">ENU41_02740</name>
</gene>
<accession>A0A7C4NM14</accession>